<dbReference type="Proteomes" id="UP000224854">
    <property type="component" value="Unassembled WGS sequence"/>
</dbReference>
<keyword evidence="2" id="KW-1185">Reference proteome</keyword>
<evidence type="ECO:0000313" key="2">
    <source>
        <dbReference type="Proteomes" id="UP000224854"/>
    </source>
</evidence>
<name>A0A2C5YY20_9HYPO</name>
<accession>A0A2C5YY20</accession>
<sequence>MKPASSGFFAKSSSITTSSSSTLQYASKVSEMVDMEFVMIQTSDESKNGAEIVFALDDHERISVSVFPSSPSCGANQSSKQDHLISLSKSISCLNLGSDEESKIQKDMAKVISDAGPITLTVGERNTESNPARDLHSFIYPVIHHFKLLDDACGKAIMVPIEPDEAFYNDDDDIAYNNAEEDKLDIDTTLPWHSTKAIIPTKILLMGNKCVSARAVVNGKQLVCNASGHIDDFCRELEYLQHARKDPLPNVPQLVGYIRHADTNRIVGYLQEWIPGRLLDDIDVSQTPGQERQKWVRQICETVHALHGRGMTWCGGDSGKVVINEEGDACVIDFAGCWASGWEDEAMLGTVAGDEQALCKIAEFLRVEEC</sequence>
<evidence type="ECO:0000313" key="1">
    <source>
        <dbReference type="EMBL" id="PHH73657.1"/>
    </source>
</evidence>
<dbReference type="EMBL" id="NJEU01000487">
    <property type="protein sequence ID" value="PHH73657.1"/>
    <property type="molecule type" value="Genomic_DNA"/>
</dbReference>
<dbReference type="InterPro" id="IPR011009">
    <property type="entry name" value="Kinase-like_dom_sf"/>
</dbReference>
<dbReference type="OrthoDB" id="4062651at2759"/>
<dbReference type="SUPFAM" id="SSF56112">
    <property type="entry name" value="Protein kinase-like (PK-like)"/>
    <property type="match status" value="1"/>
</dbReference>
<protein>
    <submittedName>
        <fullName evidence="1">Uncharacterized protein</fullName>
    </submittedName>
</protein>
<gene>
    <name evidence="1" type="ORF">CDD82_5335</name>
</gene>
<dbReference type="AlphaFoldDB" id="A0A2C5YY20"/>
<organism evidence="1 2">
    <name type="scientific">Ophiocordyceps australis</name>
    <dbReference type="NCBI Taxonomy" id="1399860"/>
    <lineage>
        <taxon>Eukaryota</taxon>
        <taxon>Fungi</taxon>
        <taxon>Dikarya</taxon>
        <taxon>Ascomycota</taxon>
        <taxon>Pezizomycotina</taxon>
        <taxon>Sordariomycetes</taxon>
        <taxon>Hypocreomycetidae</taxon>
        <taxon>Hypocreales</taxon>
        <taxon>Ophiocordycipitaceae</taxon>
        <taxon>Ophiocordyceps</taxon>
    </lineage>
</organism>
<reference evidence="1 2" key="1">
    <citation type="submission" date="2017-06" db="EMBL/GenBank/DDBJ databases">
        <title>Ant-infecting Ophiocordyceps genomes reveal a high diversity of potential behavioral manipulation genes and a possible major role for enterotoxins.</title>
        <authorList>
            <person name="De Bekker C."/>
            <person name="Evans H.C."/>
            <person name="Brachmann A."/>
            <person name="Hughes D.P."/>
        </authorList>
    </citation>
    <scope>NUCLEOTIDE SEQUENCE [LARGE SCALE GENOMIC DNA]</scope>
    <source>
        <strain evidence="1 2">1348a</strain>
    </source>
</reference>
<comment type="caution">
    <text evidence="1">The sequence shown here is derived from an EMBL/GenBank/DDBJ whole genome shotgun (WGS) entry which is preliminary data.</text>
</comment>
<dbReference type="Gene3D" id="1.10.510.10">
    <property type="entry name" value="Transferase(Phosphotransferase) domain 1"/>
    <property type="match status" value="1"/>
</dbReference>
<proteinExistence type="predicted"/>